<reference evidence="1 2" key="1">
    <citation type="submission" date="2018-09" db="EMBL/GenBank/DDBJ databases">
        <title>Draft genome sequence of Buttiauxella izardii CCUG 35510T.</title>
        <authorList>
            <person name="Salva-Serra F."/>
            <person name="Marathe N."/>
            <person name="Moore E."/>
            <person name="Stadler-Svensson L."/>
            <person name="Engstrom-Jakobsson H."/>
        </authorList>
    </citation>
    <scope>NUCLEOTIDE SEQUENCE [LARGE SCALE GENOMIC DNA]</scope>
    <source>
        <strain evidence="1 2">CCUG 35510</strain>
    </source>
</reference>
<sequence length="75" mass="8202">MNKLIVLLPFLLVACTTTTEINRGNGKKQFLIACGASTPWSICYDKANEVCPSGYNDVSKSGGFNRKELTVECIK</sequence>
<organism evidence="1 2">
    <name type="scientific">Buttiauxella izardii</name>
    <dbReference type="NCBI Taxonomy" id="82991"/>
    <lineage>
        <taxon>Bacteria</taxon>
        <taxon>Pseudomonadati</taxon>
        <taxon>Pseudomonadota</taxon>
        <taxon>Gammaproteobacteria</taxon>
        <taxon>Enterobacterales</taxon>
        <taxon>Enterobacteriaceae</taxon>
        <taxon>Buttiauxella</taxon>
    </lineage>
</organism>
<name>A0A3A5JW19_9ENTR</name>
<dbReference type="OrthoDB" id="6636710at2"/>
<dbReference type="EMBL" id="QZWH01000010">
    <property type="protein sequence ID" value="RJT26047.1"/>
    <property type="molecule type" value="Genomic_DNA"/>
</dbReference>
<dbReference type="Proteomes" id="UP000276295">
    <property type="component" value="Unassembled WGS sequence"/>
</dbReference>
<gene>
    <name evidence="1" type="ORF">D6029_06650</name>
</gene>
<proteinExistence type="predicted"/>
<evidence type="ECO:0000313" key="1">
    <source>
        <dbReference type="EMBL" id="RJT26047.1"/>
    </source>
</evidence>
<keyword evidence="2" id="KW-1185">Reference proteome</keyword>
<comment type="caution">
    <text evidence="1">The sequence shown here is derived from an EMBL/GenBank/DDBJ whole genome shotgun (WGS) entry which is preliminary data.</text>
</comment>
<evidence type="ECO:0000313" key="2">
    <source>
        <dbReference type="Proteomes" id="UP000276295"/>
    </source>
</evidence>
<dbReference type="AlphaFoldDB" id="A0A3A5JW19"/>
<dbReference type="RefSeq" id="WP_120064004.1">
    <property type="nucleotide sequence ID" value="NZ_QZWH01000010.1"/>
</dbReference>
<protein>
    <recommendedName>
        <fullName evidence="3">Lipoprotein</fullName>
    </recommendedName>
</protein>
<evidence type="ECO:0008006" key="3">
    <source>
        <dbReference type="Google" id="ProtNLM"/>
    </source>
</evidence>
<accession>A0A3A5JW19</accession>
<dbReference type="PROSITE" id="PS51257">
    <property type="entry name" value="PROKAR_LIPOPROTEIN"/>
    <property type="match status" value="1"/>
</dbReference>